<sequence>MASLSSWSDLPEEILAKIKTHLESSDITRFRCVCPSWRSSTPILKTTFEFPDVLLDKKTEKVSHLSQITIYCFQPLIQPSTSPPSWLVAIEFVDGKRRFLNALTSSRIESNPALIPKELNLCNFHITELHKVCGVQNEDATRKALLVSSQYYDETLLVVCASELVFYKLENNHWIVLQEIDGMEFTDIELYQGRVYGVSYEGHTVVFDSSLDAIEIGPHLLPDDEDDACFHFIESSGDLFVVEFNELNENGARNRSRSLFIYLLGKNELLPVKIHKLDVEENRWVEVTHLNDKVFVLALEFPWSFSLPSQQIPGGMKNCIISLAIDSDDEYDSDDDTFVPETYSVWDIERNKHDGLFQEFGRLFWPPPNWLITGNQWE</sequence>
<proteinExistence type="predicted"/>
<evidence type="ECO:0000313" key="3">
    <source>
        <dbReference type="Proteomes" id="UP001454036"/>
    </source>
</evidence>
<protein>
    <recommendedName>
        <fullName evidence="1">F-box domain-containing protein</fullName>
    </recommendedName>
</protein>
<dbReference type="Gene3D" id="1.20.1280.50">
    <property type="match status" value="1"/>
</dbReference>
<dbReference type="AlphaFoldDB" id="A0AAV3QEU1"/>
<dbReference type="Pfam" id="PF03478">
    <property type="entry name" value="Beta-prop_KIB1-4"/>
    <property type="match status" value="1"/>
</dbReference>
<accession>A0AAV3QEU1</accession>
<dbReference type="SMART" id="SM00256">
    <property type="entry name" value="FBOX"/>
    <property type="match status" value="1"/>
</dbReference>
<dbReference type="InterPro" id="IPR005174">
    <property type="entry name" value="KIB1-4_b-propeller"/>
</dbReference>
<dbReference type="SUPFAM" id="SSF81383">
    <property type="entry name" value="F-box domain"/>
    <property type="match status" value="1"/>
</dbReference>
<reference evidence="2 3" key="1">
    <citation type="submission" date="2024-01" db="EMBL/GenBank/DDBJ databases">
        <title>The complete chloroplast genome sequence of Lithospermum erythrorhizon: insights into the phylogenetic relationship among Boraginaceae species and the maternal lineages of purple gromwells.</title>
        <authorList>
            <person name="Okada T."/>
            <person name="Watanabe K."/>
        </authorList>
    </citation>
    <scope>NUCLEOTIDE SEQUENCE [LARGE SCALE GENOMIC DNA]</scope>
</reference>
<dbReference type="InterPro" id="IPR036047">
    <property type="entry name" value="F-box-like_dom_sf"/>
</dbReference>
<dbReference type="EMBL" id="BAABME010004255">
    <property type="protein sequence ID" value="GAA0161711.1"/>
    <property type="molecule type" value="Genomic_DNA"/>
</dbReference>
<comment type="caution">
    <text evidence="2">The sequence shown here is derived from an EMBL/GenBank/DDBJ whole genome shotgun (WGS) entry which is preliminary data.</text>
</comment>
<dbReference type="InterPro" id="IPR051304">
    <property type="entry name" value="SCF_F-box_domain"/>
</dbReference>
<dbReference type="PROSITE" id="PS50181">
    <property type="entry name" value="FBOX"/>
    <property type="match status" value="1"/>
</dbReference>
<evidence type="ECO:0000313" key="2">
    <source>
        <dbReference type="EMBL" id="GAA0161711.1"/>
    </source>
</evidence>
<feature type="domain" description="F-box" evidence="1">
    <location>
        <begin position="4"/>
        <end position="53"/>
    </location>
</feature>
<organism evidence="2 3">
    <name type="scientific">Lithospermum erythrorhizon</name>
    <name type="common">Purple gromwell</name>
    <name type="synonym">Lithospermum officinale var. erythrorhizon</name>
    <dbReference type="NCBI Taxonomy" id="34254"/>
    <lineage>
        <taxon>Eukaryota</taxon>
        <taxon>Viridiplantae</taxon>
        <taxon>Streptophyta</taxon>
        <taxon>Embryophyta</taxon>
        <taxon>Tracheophyta</taxon>
        <taxon>Spermatophyta</taxon>
        <taxon>Magnoliopsida</taxon>
        <taxon>eudicotyledons</taxon>
        <taxon>Gunneridae</taxon>
        <taxon>Pentapetalae</taxon>
        <taxon>asterids</taxon>
        <taxon>lamiids</taxon>
        <taxon>Boraginales</taxon>
        <taxon>Boraginaceae</taxon>
        <taxon>Boraginoideae</taxon>
        <taxon>Lithospermeae</taxon>
        <taxon>Lithospermum</taxon>
    </lineage>
</organism>
<dbReference type="Proteomes" id="UP001454036">
    <property type="component" value="Unassembled WGS sequence"/>
</dbReference>
<name>A0AAV3QEU1_LITER</name>
<evidence type="ECO:0000259" key="1">
    <source>
        <dbReference type="PROSITE" id="PS50181"/>
    </source>
</evidence>
<dbReference type="PANTHER" id="PTHR47123">
    <property type="entry name" value="F-BOX PROTEIN SKIP23"/>
    <property type="match status" value="1"/>
</dbReference>
<dbReference type="InterPro" id="IPR001810">
    <property type="entry name" value="F-box_dom"/>
</dbReference>
<dbReference type="PANTHER" id="PTHR47123:SF15">
    <property type="entry name" value="F-BOX PROTEIN SKIP23"/>
    <property type="match status" value="1"/>
</dbReference>
<keyword evidence="3" id="KW-1185">Reference proteome</keyword>
<dbReference type="Pfam" id="PF00646">
    <property type="entry name" value="F-box"/>
    <property type="match status" value="1"/>
</dbReference>
<gene>
    <name evidence="2" type="ORF">LIER_17964</name>
</gene>